<dbReference type="Pfam" id="PF03595">
    <property type="entry name" value="SLAC1"/>
    <property type="match status" value="1"/>
</dbReference>
<feature type="transmembrane region" description="Helical" evidence="8">
    <location>
        <begin position="185"/>
        <end position="212"/>
    </location>
</feature>
<evidence type="ECO:0000256" key="4">
    <source>
        <dbReference type="ARBA" id="ARBA00022475"/>
    </source>
</evidence>
<keyword evidence="5 8" id="KW-0812">Transmembrane</keyword>
<feature type="transmembrane region" description="Helical" evidence="8">
    <location>
        <begin position="151"/>
        <end position="173"/>
    </location>
</feature>
<comment type="subcellular location">
    <subcellularLocation>
        <location evidence="1">Cell membrane</location>
        <topology evidence="1">Multi-pass membrane protein</topology>
    </subcellularLocation>
</comment>
<comment type="caution">
    <text evidence="9">The sequence shown here is derived from an EMBL/GenBank/DDBJ whole genome shotgun (WGS) entry which is preliminary data.</text>
</comment>
<evidence type="ECO:0000256" key="7">
    <source>
        <dbReference type="ARBA" id="ARBA00023136"/>
    </source>
</evidence>
<accession>A0A3L7AQN2</accession>
<feature type="transmembrane region" description="Helical" evidence="8">
    <location>
        <begin position="117"/>
        <end position="139"/>
    </location>
</feature>
<feature type="transmembrane region" description="Helical" evidence="8">
    <location>
        <begin position="296"/>
        <end position="315"/>
    </location>
</feature>
<evidence type="ECO:0000256" key="3">
    <source>
        <dbReference type="ARBA" id="ARBA00022448"/>
    </source>
</evidence>
<feature type="transmembrane region" description="Helical" evidence="8">
    <location>
        <begin position="49"/>
        <end position="66"/>
    </location>
</feature>
<feature type="transmembrane region" description="Helical" evidence="8">
    <location>
        <begin position="87"/>
        <end position="111"/>
    </location>
</feature>
<organism evidence="9 10">
    <name type="scientific">Mycetocola lacteus</name>
    <dbReference type="NCBI Taxonomy" id="76637"/>
    <lineage>
        <taxon>Bacteria</taxon>
        <taxon>Bacillati</taxon>
        <taxon>Actinomycetota</taxon>
        <taxon>Actinomycetes</taxon>
        <taxon>Micrococcales</taxon>
        <taxon>Microbacteriaceae</taxon>
        <taxon>Mycetocola</taxon>
    </lineage>
</organism>
<evidence type="ECO:0000313" key="9">
    <source>
        <dbReference type="EMBL" id="RLP82275.1"/>
    </source>
</evidence>
<dbReference type="GO" id="GO:0005886">
    <property type="term" value="C:plasma membrane"/>
    <property type="evidence" value="ECO:0007669"/>
    <property type="project" value="UniProtKB-SubCell"/>
</dbReference>
<keyword evidence="7 8" id="KW-0472">Membrane</keyword>
<evidence type="ECO:0000313" key="10">
    <source>
        <dbReference type="Proteomes" id="UP000269438"/>
    </source>
</evidence>
<dbReference type="EMBL" id="RCUY01000009">
    <property type="protein sequence ID" value="RLP82275.1"/>
    <property type="molecule type" value="Genomic_DNA"/>
</dbReference>
<reference evidence="9 10" key="1">
    <citation type="submission" date="2018-10" db="EMBL/GenBank/DDBJ databases">
        <authorList>
            <person name="Li J."/>
        </authorList>
    </citation>
    <scope>NUCLEOTIDE SEQUENCE [LARGE SCALE GENOMIC DNA]</scope>
    <source>
        <strain evidence="9 10">JCM 11654</strain>
    </source>
</reference>
<keyword evidence="3" id="KW-0813">Transport</keyword>
<evidence type="ECO:0000256" key="8">
    <source>
        <dbReference type="SAM" id="Phobius"/>
    </source>
</evidence>
<feature type="transmembrane region" description="Helical" evidence="8">
    <location>
        <begin position="321"/>
        <end position="344"/>
    </location>
</feature>
<dbReference type="GO" id="GO:0055085">
    <property type="term" value="P:transmembrane transport"/>
    <property type="evidence" value="ECO:0007669"/>
    <property type="project" value="InterPro"/>
</dbReference>
<proteinExistence type="inferred from homology"/>
<dbReference type="InterPro" id="IPR004695">
    <property type="entry name" value="SLAC1/Mae1/Ssu1/TehA"/>
</dbReference>
<evidence type="ECO:0000256" key="2">
    <source>
        <dbReference type="ARBA" id="ARBA00008566"/>
    </source>
</evidence>
<dbReference type="OrthoDB" id="958273at2"/>
<dbReference type="CDD" id="cd09320">
    <property type="entry name" value="TDT_like_2"/>
    <property type="match status" value="1"/>
</dbReference>
<dbReference type="PANTHER" id="PTHR31686:SF1">
    <property type="entry name" value="SULFITE EFFLUX PUMP SSU1"/>
    <property type="match status" value="1"/>
</dbReference>
<evidence type="ECO:0000256" key="6">
    <source>
        <dbReference type="ARBA" id="ARBA00022989"/>
    </source>
</evidence>
<evidence type="ECO:0000256" key="5">
    <source>
        <dbReference type="ARBA" id="ARBA00022692"/>
    </source>
</evidence>
<dbReference type="AlphaFoldDB" id="A0A3L7AQN2"/>
<comment type="similarity">
    <text evidence="2">Belongs to the tellurite-resistance/dicarboxylate transporter (TDT) family.</text>
</comment>
<feature type="transmembrane region" description="Helical" evidence="8">
    <location>
        <begin position="224"/>
        <end position="245"/>
    </location>
</feature>
<evidence type="ECO:0000256" key="1">
    <source>
        <dbReference type="ARBA" id="ARBA00004651"/>
    </source>
</evidence>
<dbReference type="PANTHER" id="PTHR31686">
    <property type="match status" value="1"/>
</dbReference>
<dbReference type="InterPro" id="IPR038665">
    <property type="entry name" value="Voltage-dep_anion_channel_sf"/>
</dbReference>
<name>A0A3L7AQN2_9MICO</name>
<gene>
    <name evidence="9" type="ORF">D9V34_10815</name>
</gene>
<feature type="transmembrane region" description="Helical" evidence="8">
    <location>
        <begin position="257"/>
        <end position="284"/>
    </location>
</feature>
<dbReference type="Proteomes" id="UP000269438">
    <property type="component" value="Unassembled WGS sequence"/>
</dbReference>
<keyword evidence="6 8" id="KW-1133">Transmembrane helix</keyword>
<sequence>MSTRTPRSLTVSLLTPNWFATVMGTGIVATAAATLPQGAPWLRDAARGVWVLAAALLVLLLAGFLRHHRRYPQTARGHHRHPVFAHFYGALPMAILTVGSGALLLGTPILGAATVPIAWTCWVLGTILGLVCAVAIPMLSFTTLGLRGRDAFGGWLMPVVPPMVSTTGGALLIPTLGTPEQRTTLMVVCGALFGMSLIASLMIIGFIWMRLVRHGVGTAAAVPTYWIVLGPLGQSVTAACALATATHGTLSPAHAEIAGLLAIAYGVPVLGFALLWALIATIITIRTLRTGMPFSLTWWSFTFPVGTCVTGLSGLTAHTGLALLSALAVGGYLILTALWILVAARTLWGTLILKNLLVSDTTR</sequence>
<protein>
    <submittedName>
        <fullName evidence="9">C4-dicarboxylate ABC transporter</fullName>
    </submittedName>
</protein>
<dbReference type="Gene3D" id="1.50.10.150">
    <property type="entry name" value="Voltage-dependent anion channel"/>
    <property type="match status" value="1"/>
</dbReference>
<dbReference type="InterPro" id="IPR051629">
    <property type="entry name" value="Sulfite_efflux_TDT"/>
</dbReference>
<dbReference type="RefSeq" id="WP_121688812.1">
    <property type="nucleotide sequence ID" value="NZ_RCUY01000009.1"/>
</dbReference>
<keyword evidence="4" id="KW-1003">Cell membrane</keyword>
<keyword evidence="10" id="KW-1185">Reference proteome</keyword>